<accession>A0A3M2LG61</accession>
<evidence type="ECO:0000256" key="2">
    <source>
        <dbReference type="ARBA" id="ARBA00022670"/>
    </source>
</evidence>
<comment type="caution">
    <text evidence="7">The sequence shown here is derived from an EMBL/GenBank/DDBJ whole genome shotgun (WGS) entry which is preliminary data.</text>
</comment>
<evidence type="ECO:0000313" key="8">
    <source>
        <dbReference type="Proteomes" id="UP000279275"/>
    </source>
</evidence>
<dbReference type="InterPro" id="IPR000064">
    <property type="entry name" value="NLP_P60_dom"/>
</dbReference>
<gene>
    <name evidence="7" type="ORF">EBN03_03420</name>
</gene>
<protein>
    <submittedName>
        <fullName evidence="7">NlpC/P60 family protein</fullName>
    </submittedName>
</protein>
<dbReference type="OrthoDB" id="5177647at2"/>
<comment type="similarity">
    <text evidence="1">Belongs to the peptidase C40 family.</text>
</comment>
<dbReference type="AlphaFoldDB" id="A0A3M2LG61"/>
<dbReference type="InterPro" id="IPR051794">
    <property type="entry name" value="PG_Endopeptidase_C40"/>
</dbReference>
<feature type="domain" description="NlpC/P60" evidence="6">
    <location>
        <begin position="127"/>
        <end position="249"/>
    </location>
</feature>
<evidence type="ECO:0000256" key="4">
    <source>
        <dbReference type="ARBA" id="ARBA00022807"/>
    </source>
</evidence>
<organism evidence="7 8">
    <name type="scientific">Nocardia stercoris</name>
    <dbReference type="NCBI Taxonomy" id="2483361"/>
    <lineage>
        <taxon>Bacteria</taxon>
        <taxon>Bacillati</taxon>
        <taxon>Actinomycetota</taxon>
        <taxon>Actinomycetes</taxon>
        <taxon>Mycobacteriales</taxon>
        <taxon>Nocardiaceae</taxon>
        <taxon>Nocardia</taxon>
    </lineage>
</organism>
<dbReference type="InterPro" id="IPR038765">
    <property type="entry name" value="Papain-like_cys_pep_sf"/>
</dbReference>
<keyword evidence="4" id="KW-0788">Thiol protease</keyword>
<reference evidence="7 8" key="1">
    <citation type="submission" date="2018-10" db="EMBL/GenBank/DDBJ databases">
        <title>Isolation from cow dung.</title>
        <authorList>
            <person name="Ling L."/>
        </authorList>
    </citation>
    <scope>NUCLEOTIDE SEQUENCE [LARGE SCALE GENOMIC DNA]</scope>
    <source>
        <strain evidence="7 8">NEAU-LL90</strain>
    </source>
</reference>
<dbReference type="GO" id="GO:0008234">
    <property type="term" value="F:cysteine-type peptidase activity"/>
    <property type="evidence" value="ECO:0007669"/>
    <property type="project" value="UniProtKB-KW"/>
</dbReference>
<dbReference type="Proteomes" id="UP000279275">
    <property type="component" value="Unassembled WGS sequence"/>
</dbReference>
<feature type="region of interest" description="Disordered" evidence="5">
    <location>
        <begin position="83"/>
        <end position="110"/>
    </location>
</feature>
<dbReference type="PANTHER" id="PTHR47359">
    <property type="entry name" value="PEPTIDOGLYCAN DL-ENDOPEPTIDASE CWLO"/>
    <property type="match status" value="1"/>
</dbReference>
<dbReference type="PROSITE" id="PS51935">
    <property type="entry name" value="NLPC_P60"/>
    <property type="match status" value="1"/>
</dbReference>
<keyword evidence="3" id="KW-0378">Hydrolase</keyword>
<keyword evidence="8" id="KW-1185">Reference proteome</keyword>
<evidence type="ECO:0000256" key="1">
    <source>
        <dbReference type="ARBA" id="ARBA00007074"/>
    </source>
</evidence>
<evidence type="ECO:0000256" key="3">
    <source>
        <dbReference type="ARBA" id="ARBA00022801"/>
    </source>
</evidence>
<dbReference type="EMBL" id="RFFH01000001">
    <property type="protein sequence ID" value="RMI35810.1"/>
    <property type="molecule type" value="Genomic_DNA"/>
</dbReference>
<proteinExistence type="inferred from homology"/>
<evidence type="ECO:0000259" key="6">
    <source>
        <dbReference type="PROSITE" id="PS51935"/>
    </source>
</evidence>
<dbReference type="SUPFAM" id="SSF54001">
    <property type="entry name" value="Cysteine proteinases"/>
    <property type="match status" value="1"/>
</dbReference>
<dbReference type="PANTHER" id="PTHR47359:SF3">
    <property type="entry name" value="NLP_P60 DOMAIN-CONTAINING PROTEIN-RELATED"/>
    <property type="match status" value="1"/>
</dbReference>
<dbReference type="Gene3D" id="3.90.1720.10">
    <property type="entry name" value="endopeptidase domain like (from Nostoc punctiforme)"/>
    <property type="match status" value="1"/>
</dbReference>
<dbReference type="Pfam" id="PF00877">
    <property type="entry name" value="NLPC_P60"/>
    <property type="match status" value="1"/>
</dbReference>
<evidence type="ECO:0000256" key="5">
    <source>
        <dbReference type="SAM" id="MobiDB-lite"/>
    </source>
</evidence>
<evidence type="ECO:0000313" key="7">
    <source>
        <dbReference type="EMBL" id="RMI35810.1"/>
    </source>
</evidence>
<sequence>MQTAGIGTAVTSAYSAVDTSVGELNTKIDASYKAVRTDDPDKSPYLPTDIVEGLFNGVWDTLNATYDEVHGVSDQAATTALNITGDYGDLPPSSPTSGGGSPSYGPVSYGTPLSNSELQAMVANVTDAKKRKFLDTALHQVGDPYIYGAEGPNAFDCSGLVQYSARQAGITDMPRTASEQYHATMSHPVAPNDLQPGDLIFPDAEFNGGDPGHVMIYVGDGRVVEAPHTGDHVKVIQLAQVGGFHATRF</sequence>
<keyword evidence="2" id="KW-0645">Protease</keyword>
<name>A0A3M2LG61_9NOCA</name>
<dbReference type="GO" id="GO:0006508">
    <property type="term" value="P:proteolysis"/>
    <property type="evidence" value="ECO:0007669"/>
    <property type="project" value="UniProtKB-KW"/>
</dbReference>